<comment type="catalytic activity">
    <reaction evidence="1">
        <text>1-(5-phospho-beta-D-ribosyl)-5'-AMP + H2O = 1-(5-phospho-beta-D-ribosyl)-5-[(5-phospho-beta-D-ribosylamino)methylideneamino]imidazole-4-carboxamide</text>
        <dbReference type="Rhea" id="RHEA:20049"/>
        <dbReference type="ChEBI" id="CHEBI:15377"/>
        <dbReference type="ChEBI" id="CHEBI:58435"/>
        <dbReference type="ChEBI" id="CHEBI:59457"/>
        <dbReference type="EC" id="3.5.4.19"/>
    </reaction>
</comment>
<dbReference type="PANTHER" id="PTHR42945:SF1">
    <property type="entry name" value="HISTIDINE BIOSYNTHESIS BIFUNCTIONAL PROTEIN HIS7"/>
    <property type="match status" value="1"/>
</dbReference>
<evidence type="ECO:0000256" key="1">
    <source>
        <dbReference type="ARBA" id="ARBA00000024"/>
    </source>
</evidence>
<evidence type="ECO:0000256" key="7">
    <source>
        <dbReference type="SAM" id="Phobius"/>
    </source>
</evidence>
<keyword evidence="7" id="KW-0812">Transmembrane</keyword>
<evidence type="ECO:0000256" key="3">
    <source>
        <dbReference type="ARBA" id="ARBA00012721"/>
    </source>
</evidence>
<evidence type="ECO:0000313" key="9">
    <source>
        <dbReference type="EMBL" id="ATX33530.1"/>
    </source>
</evidence>
<dbReference type="PANTHER" id="PTHR42945">
    <property type="entry name" value="HISTIDINE BIOSYNTHESIS BIFUNCTIONAL PROTEIN"/>
    <property type="match status" value="1"/>
</dbReference>
<keyword evidence="6" id="KW-0368">Histidine biosynthesis</keyword>
<evidence type="ECO:0000259" key="8">
    <source>
        <dbReference type="Pfam" id="PF01502"/>
    </source>
</evidence>
<dbReference type="UniPathway" id="UPA00031">
    <property type="reaction ID" value="UER00008"/>
</dbReference>
<keyword evidence="7" id="KW-0472">Membrane</keyword>
<keyword evidence="4" id="KW-0028">Amino-acid biosynthesis</keyword>
<feature type="domain" description="Phosphoribosyl-AMP cyclohydrolase" evidence="8">
    <location>
        <begin position="34"/>
        <end position="106"/>
    </location>
</feature>
<feature type="transmembrane region" description="Helical" evidence="7">
    <location>
        <begin position="85"/>
        <end position="108"/>
    </location>
</feature>
<evidence type="ECO:0000313" key="10">
    <source>
        <dbReference type="Proteomes" id="UP000230531"/>
    </source>
</evidence>
<sequence length="109" mass="13596">MNNFFYKILFLVIWKKKLFPIILQNFLNKKILSLVWINKFCFIESFFYKKPCYWSRSKLIFWRKGYYSNNIQIIKKIFFDCDIDSFIFIIFIKLFSCHYNLISCFNYLL</sequence>
<evidence type="ECO:0000256" key="6">
    <source>
        <dbReference type="ARBA" id="ARBA00023102"/>
    </source>
</evidence>
<accession>A0A2K8K4J9</accession>
<gene>
    <name evidence="9" type="ORF">CUN91_01050</name>
</gene>
<reference evidence="9 10" key="1">
    <citation type="submission" date="2017-11" db="EMBL/GenBank/DDBJ databases">
        <title>The genome sequence of Candidatus Carsonella ruddii from the psyllid Bactericera trigonica.</title>
        <authorList>
            <person name="Katsir L."/>
            <person name="Zhepu R."/>
            <person name="Piasezky A."/>
            <person name="Jong J."/>
            <person name="Sela N."/>
            <person name="Freilich S."/>
            <person name="Bahar O."/>
        </authorList>
    </citation>
    <scope>NUCLEOTIDE SEQUENCE [LARGE SCALE GENOMIC DNA]</scope>
    <source>
        <strain evidence="9 10">BT</strain>
    </source>
</reference>
<dbReference type="Proteomes" id="UP000230531">
    <property type="component" value="Chromosome"/>
</dbReference>
<dbReference type="InterPro" id="IPR038019">
    <property type="entry name" value="PRib_AMP_CycHydrolase_sf"/>
</dbReference>
<dbReference type="SUPFAM" id="SSF141734">
    <property type="entry name" value="HisI-like"/>
    <property type="match status" value="1"/>
</dbReference>
<dbReference type="OrthoDB" id="9795769at2"/>
<dbReference type="EC" id="3.5.4.19" evidence="3"/>
<organism evidence="9 10">
    <name type="scientific">Carsonella ruddii</name>
    <dbReference type="NCBI Taxonomy" id="114186"/>
    <lineage>
        <taxon>Bacteria</taxon>
        <taxon>Pseudomonadati</taxon>
        <taxon>Pseudomonadota</taxon>
        <taxon>Gammaproteobacteria</taxon>
        <taxon>Oceanospirillales</taxon>
        <taxon>Halomonadaceae</taxon>
        <taxon>Zymobacter group</taxon>
        <taxon>Candidatus Carsonella</taxon>
    </lineage>
</organism>
<dbReference type="Gene3D" id="3.10.20.810">
    <property type="entry name" value="Phosphoribosyl-AMP cyclohydrolase"/>
    <property type="match status" value="1"/>
</dbReference>
<evidence type="ECO:0000256" key="2">
    <source>
        <dbReference type="ARBA" id="ARBA00005169"/>
    </source>
</evidence>
<dbReference type="InterPro" id="IPR002496">
    <property type="entry name" value="PRib_AMP_CycHydrolase_dom"/>
</dbReference>
<comment type="pathway">
    <text evidence="2">Amino-acid biosynthesis; L-histidine biosynthesis; L-histidine from 5-phospho-alpha-D-ribose 1-diphosphate: step 3/9.</text>
</comment>
<keyword evidence="7" id="KW-1133">Transmembrane helix</keyword>
<dbReference type="GO" id="GO:0004635">
    <property type="term" value="F:phosphoribosyl-AMP cyclohydrolase activity"/>
    <property type="evidence" value="ECO:0007669"/>
    <property type="project" value="UniProtKB-EC"/>
</dbReference>
<protein>
    <recommendedName>
        <fullName evidence="3">phosphoribosyl-AMP cyclohydrolase</fullName>
        <ecNumber evidence="3">3.5.4.19</ecNumber>
    </recommendedName>
</protein>
<evidence type="ECO:0000256" key="4">
    <source>
        <dbReference type="ARBA" id="ARBA00022605"/>
    </source>
</evidence>
<dbReference type="EMBL" id="CP024798">
    <property type="protein sequence ID" value="ATX33530.1"/>
    <property type="molecule type" value="Genomic_DNA"/>
</dbReference>
<evidence type="ECO:0000256" key="5">
    <source>
        <dbReference type="ARBA" id="ARBA00022801"/>
    </source>
</evidence>
<keyword evidence="5" id="KW-0378">Hydrolase</keyword>
<dbReference type="GO" id="GO:0000105">
    <property type="term" value="P:L-histidine biosynthetic process"/>
    <property type="evidence" value="ECO:0007669"/>
    <property type="project" value="UniProtKB-UniPathway"/>
</dbReference>
<name>A0A2K8K4J9_CARRU</name>
<proteinExistence type="predicted"/>
<dbReference type="AlphaFoldDB" id="A0A2K8K4J9"/>
<dbReference type="Pfam" id="PF01502">
    <property type="entry name" value="PRA-CH"/>
    <property type="match status" value="1"/>
</dbReference>
<dbReference type="RefSeq" id="WP_157801598.1">
    <property type="nucleotide sequence ID" value="NZ_CP024798.1"/>
</dbReference>